<gene>
    <name evidence="2" type="ORF">FB388_0863</name>
</gene>
<feature type="transmembrane region" description="Helical" evidence="1">
    <location>
        <begin position="70"/>
        <end position="91"/>
    </location>
</feature>
<organism evidence="2 3">
    <name type="scientific">Pseudonocardia cypriaca</name>
    <dbReference type="NCBI Taxonomy" id="882449"/>
    <lineage>
        <taxon>Bacteria</taxon>
        <taxon>Bacillati</taxon>
        <taxon>Actinomycetota</taxon>
        <taxon>Actinomycetes</taxon>
        <taxon>Pseudonocardiales</taxon>
        <taxon>Pseudonocardiaceae</taxon>
        <taxon>Pseudonocardia</taxon>
    </lineage>
</organism>
<reference evidence="2 3" key="1">
    <citation type="submission" date="2019-06" db="EMBL/GenBank/DDBJ databases">
        <title>Sequencing the genomes of 1000 actinobacteria strains.</title>
        <authorList>
            <person name="Klenk H.-P."/>
        </authorList>
    </citation>
    <scope>NUCLEOTIDE SEQUENCE [LARGE SCALE GENOMIC DNA]</scope>
    <source>
        <strain evidence="2 3">DSM 45511</strain>
    </source>
</reference>
<keyword evidence="1" id="KW-0812">Transmembrane</keyword>
<comment type="caution">
    <text evidence="2">The sequence shown here is derived from an EMBL/GenBank/DDBJ whole genome shotgun (WGS) entry which is preliminary data.</text>
</comment>
<dbReference type="AlphaFoldDB" id="A0A543GBR5"/>
<evidence type="ECO:0000313" key="3">
    <source>
        <dbReference type="Proteomes" id="UP000319818"/>
    </source>
</evidence>
<name>A0A543GBR5_9PSEU</name>
<dbReference type="EMBL" id="VFPH01000001">
    <property type="protein sequence ID" value="TQM43517.1"/>
    <property type="molecule type" value="Genomic_DNA"/>
</dbReference>
<keyword evidence="3" id="KW-1185">Reference proteome</keyword>
<protein>
    <submittedName>
        <fullName evidence="2">Uncharacterized protein</fullName>
    </submittedName>
</protein>
<keyword evidence="1" id="KW-0472">Membrane</keyword>
<accession>A0A543GBR5</accession>
<sequence>MLGAGSHEFRRTTPCRRSPALRFRVVAPNEIDLRSRPRSTAAARWIGHVSALLVAAGCLATLVAGPEGTAVRLIAGAVGLLIVLLYLWVLVSRPRMPARLVVDHEGIRVWNGRGKVMVRLGWTELSGVGVMMNEAALRRQLRGTPNDVVPWVTRRMAAVPVWLELYPADAEAVARHPELEAAWTLGRLRAPGEEQRWLVTLGTGRGQLLQVAEAVQRLRPQLWRGHRAGSALFGGDEARRAQRPGSTNT</sequence>
<evidence type="ECO:0000313" key="2">
    <source>
        <dbReference type="EMBL" id="TQM43517.1"/>
    </source>
</evidence>
<proteinExistence type="predicted"/>
<dbReference type="Proteomes" id="UP000319818">
    <property type="component" value="Unassembled WGS sequence"/>
</dbReference>
<keyword evidence="1" id="KW-1133">Transmembrane helix</keyword>
<evidence type="ECO:0000256" key="1">
    <source>
        <dbReference type="SAM" id="Phobius"/>
    </source>
</evidence>
<feature type="transmembrane region" description="Helical" evidence="1">
    <location>
        <begin position="45"/>
        <end position="64"/>
    </location>
</feature>